<evidence type="ECO:0000256" key="1">
    <source>
        <dbReference type="ARBA" id="ARBA00010515"/>
    </source>
</evidence>
<evidence type="ECO:0000256" key="3">
    <source>
        <dbReference type="SAM" id="MobiDB-lite"/>
    </source>
</evidence>
<evidence type="ECO:0000259" key="4">
    <source>
        <dbReference type="Pfam" id="PF07859"/>
    </source>
</evidence>
<feature type="domain" description="Alpha/beta hydrolase fold-3" evidence="4">
    <location>
        <begin position="60"/>
        <end position="257"/>
    </location>
</feature>
<dbReference type="InterPro" id="IPR013094">
    <property type="entry name" value="AB_hydrolase_3"/>
</dbReference>
<feature type="region of interest" description="Disordered" evidence="3">
    <location>
        <begin position="1"/>
        <end position="36"/>
    </location>
</feature>
<evidence type="ECO:0000313" key="5">
    <source>
        <dbReference type="EMBL" id="MBE1534225.1"/>
    </source>
</evidence>
<name>A0ABR9JVT0_9ACTN</name>
<dbReference type="PANTHER" id="PTHR48081:SF30">
    <property type="entry name" value="ACETYL-HYDROLASE LIPR-RELATED"/>
    <property type="match status" value="1"/>
</dbReference>
<keyword evidence="6" id="KW-1185">Reference proteome</keyword>
<evidence type="ECO:0000256" key="2">
    <source>
        <dbReference type="ARBA" id="ARBA00022801"/>
    </source>
</evidence>
<accession>A0ABR9JVT0</accession>
<dbReference type="RefSeq" id="WP_192760640.1">
    <property type="nucleotide sequence ID" value="NZ_JADBDZ010000001.1"/>
</dbReference>
<feature type="compositionally biased region" description="Low complexity" evidence="3">
    <location>
        <begin position="17"/>
        <end position="26"/>
    </location>
</feature>
<proteinExistence type="inferred from homology"/>
<gene>
    <name evidence="5" type="ORF">H4W34_004058</name>
</gene>
<dbReference type="InterPro" id="IPR050300">
    <property type="entry name" value="GDXG_lipolytic_enzyme"/>
</dbReference>
<dbReference type="Proteomes" id="UP000627838">
    <property type="component" value="Unassembled WGS sequence"/>
</dbReference>
<dbReference type="InterPro" id="IPR029058">
    <property type="entry name" value="AB_hydrolase_fold"/>
</dbReference>
<keyword evidence="2" id="KW-0378">Hydrolase</keyword>
<sequence length="283" mass="29477">MNALPEPRRSTVPTPPDLAARRAVAPAPRPATPGVEVGDVRYGDVPCVVCEPPRPQNVLTYFHGGGYRLGSAALATPFAARLAAATNSRVVAVDYRLAPEHPFPAALHDAMTVHERILAEDGRPPIAVGDSAGGGLAAALAAACARTGTAAPRALVLASPWLDLRCTAGSYTSRAAPDRLFSHAAAREAAEQYLQGHDPGDPLASPLLADLTAFPPTLLLASADEVLLDDTLAMASALARARVPTETRIERDVPHAWPAVAPDRPAAAAALTAIARFIEQEQT</sequence>
<protein>
    <submittedName>
        <fullName evidence="5">Acetyl esterase/lipase</fullName>
    </submittedName>
</protein>
<dbReference type="SUPFAM" id="SSF53474">
    <property type="entry name" value="alpha/beta-Hydrolases"/>
    <property type="match status" value="1"/>
</dbReference>
<evidence type="ECO:0000313" key="6">
    <source>
        <dbReference type="Proteomes" id="UP000627838"/>
    </source>
</evidence>
<dbReference type="EMBL" id="JADBDZ010000001">
    <property type="protein sequence ID" value="MBE1534225.1"/>
    <property type="molecule type" value="Genomic_DNA"/>
</dbReference>
<comment type="caution">
    <text evidence="5">The sequence shown here is derived from an EMBL/GenBank/DDBJ whole genome shotgun (WGS) entry which is preliminary data.</text>
</comment>
<reference evidence="5 6" key="1">
    <citation type="submission" date="2020-10" db="EMBL/GenBank/DDBJ databases">
        <title>Sequencing the genomes of 1000 actinobacteria strains.</title>
        <authorList>
            <person name="Klenk H.-P."/>
        </authorList>
    </citation>
    <scope>NUCLEOTIDE SEQUENCE [LARGE SCALE GENOMIC DNA]</scope>
    <source>
        <strain evidence="5 6">DSM 46744</strain>
    </source>
</reference>
<dbReference type="Gene3D" id="3.40.50.1820">
    <property type="entry name" value="alpha/beta hydrolase"/>
    <property type="match status" value="1"/>
</dbReference>
<dbReference type="PANTHER" id="PTHR48081">
    <property type="entry name" value="AB HYDROLASE SUPERFAMILY PROTEIN C4A8.06C"/>
    <property type="match status" value="1"/>
</dbReference>
<comment type="similarity">
    <text evidence="1">Belongs to the 'GDXG' lipolytic enzyme family.</text>
</comment>
<organism evidence="5 6">
    <name type="scientific">Actinomadura algeriensis</name>
    <dbReference type="NCBI Taxonomy" id="1679523"/>
    <lineage>
        <taxon>Bacteria</taxon>
        <taxon>Bacillati</taxon>
        <taxon>Actinomycetota</taxon>
        <taxon>Actinomycetes</taxon>
        <taxon>Streptosporangiales</taxon>
        <taxon>Thermomonosporaceae</taxon>
        <taxon>Actinomadura</taxon>
    </lineage>
</organism>
<dbReference type="Pfam" id="PF07859">
    <property type="entry name" value="Abhydrolase_3"/>
    <property type="match status" value="1"/>
</dbReference>